<evidence type="ECO:0000256" key="7">
    <source>
        <dbReference type="ARBA" id="ARBA00037721"/>
    </source>
</evidence>
<evidence type="ECO:0000256" key="2">
    <source>
        <dbReference type="ARBA" id="ARBA00008857"/>
    </source>
</evidence>
<keyword evidence="11" id="KW-1185">Reference proteome</keyword>
<dbReference type="Proteomes" id="UP000245539">
    <property type="component" value="Unassembled WGS sequence"/>
</dbReference>
<dbReference type="InterPro" id="IPR010998">
    <property type="entry name" value="Integrase_recombinase_N"/>
</dbReference>
<evidence type="ECO:0000256" key="3">
    <source>
        <dbReference type="ARBA" id="ARBA00022490"/>
    </source>
</evidence>
<keyword evidence="3" id="KW-0963">Cytoplasm</keyword>
<dbReference type="GO" id="GO:0005737">
    <property type="term" value="C:cytoplasm"/>
    <property type="evidence" value="ECO:0007669"/>
    <property type="project" value="UniProtKB-SubCell"/>
</dbReference>
<evidence type="ECO:0000256" key="5">
    <source>
        <dbReference type="ARBA" id="ARBA00023125"/>
    </source>
</evidence>
<dbReference type="Gene3D" id="1.10.443.10">
    <property type="entry name" value="Intergrase catalytic core"/>
    <property type="match status" value="1"/>
</dbReference>
<dbReference type="PROSITE" id="PS51898">
    <property type="entry name" value="TYR_RECOMBINASE"/>
    <property type="match status" value="1"/>
</dbReference>
<sequence length="469" mass="54479">MSSHYQSSYSNPQTPYDQNFWDNYALFLAKQGVEKKYLSWYVLRTKQYVANYPDTSVRDHTHKQVEAYLDNFSAKHSLKRWQFIQVVDAIQTLFCLALKLPWAQDYDWDYLKGSAKTLEPDHPTIARDYSDALVSLPEYEPQPYDPEAKQKYQPIIADVIKTIRTKNYSIRTEKTYVHWVFRFLVFHKPDDAMALGADEVRIYLEYLAIKRNVSVSTQKQALNALAFLFNKVWEKPLGNIGAFIGAKRPRKLPVVLSKNEVKRVLDQLGEKHQLMAGIMYGGGLRLMECVTLRIQDVDFEYNQLVIRNGKGFKDRIVPLPKRYQDRIRQQIQFVKDQHARDIENGYGEVYLPDALARKYPNAPFELRWQYLFPSTRIGADPRTGVLRRHHLHETSLQKSIRRAVKKAGIIKRATSHTFRHSFATHLLEAGYDIRTVQELLGHSDVSTTMIYTHVLNTPGLNVQSPADLI</sequence>
<keyword evidence="5" id="KW-0238">DNA-binding</keyword>
<evidence type="ECO:0000259" key="9">
    <source>
        <dbReference type="PROSITE" id="PS51898"/>
    </source>
</evidence>
<dbReference type="RefSeq" id="WP_109838909.1">
    <property type="nucleotide sequence ID" value="NZ_QGKM01000059.1"/>
</dbReference>
<keyword evidence="6" id="KW-0233">DNA recombination</keyword>
<evidence type="ECO:0000313" key="10">
    <source>
        <dbReference type="EMBL" id="PWQ94045.1"/>
    </source>
</evidence>
<dbReference type="Pfam" id="PF13495">
    <property type="entry name" value="Phage_int_SAM_4"/>
    <property type="match status" value="1"/>
</dbReference>
<protein>
    <submittedName>
        <fullName evidence="10">Integron integrase</fullName>
    </submittedName>
</protein>
<dbReference type="GO" id="GO:0015074">
    <property type="term" value="P:DNA integration"/>
    <property type="evidence" value="ECO:0007669"/>
    <property type="project" value="UniProtKB-KW"/>
</dbReference>
<evidence type="ECO:0000313" key="11">
    <source>
        <dbReference type="Proteomes" id="UP000245539"/>
    </source>
</evidence>
<organism evidence="10 11">
    <name type="scientific">Leucothrix pacifica</name>
    <dbReference type="NCBI Taxonomy" id="1247513"/>
    <lineage>
        <taxon>Bacteria</taxon>
        <taxon>Pseudomonadati</taxon>
        <taxon>Pseudomonadota</taxon>
        <taxon>Gammaproteobacteria</taxon>
        <taxon>Thiotrichales</taxon>
        <taxon>Thiotrichaceae</taxon>
        <taxon>Leucothrix</taxon>
    </lineage>
</organism>
<dbReference type="InterPro" id="IPR011946">
    <property type="entry name" value="Integrase_integron-type"/>
</dbReference>
<dbReference type="CDD" id="cd01193">
    <property type="entry name" value="INT_IntI_C"/>
    <property type="match status" value="1"/>
</dbReference>
<accession>A0A317C5V4</accession>
<dbReference type="InterPro" id="IPR002104">
    <property type="entry name" value="Integrase_catalytic"/>
</dbReference>
<dbReference type="InterPro" id="IPR011010">
    <property type="entry name" value="DNA_brk_join_enz"/>
</dbReference>
<dbReference type="GO" id="GO:0006310">
    <property type="term" value="P:DNA recombination"/>
    <property type="evidence" value="ECO:0007669"/>
    <property type="project" value="UniProtKB-KW"/>
</dbReference>
<dbReference type="EMBL" id="QGKM01000059">
    <property type="protein sequence ID" value="PWQ94045.1"/>
    <property type="molecule type" value="Genomic_DNA"/>
</dbReference>
<evidence type="ECO:0000256" key="8">
    <source>
        <dbReference type="ARBA" id="ARBA00038613"/>
    </source>
</evidence>
<comment type="subcellular location">
    <subcellularLocation>
        <location evidence="1">Cytoplasm</location>
    </subcellularLocation>
</comment>
<feature type="domain" description="Tyr recombinase" evidence="9">
    <location>
        <begin position="251"/>
        <end position="467"/>
    </location>
</feature>
<name>A0A317C5V4_9GAMM</name>
<evidence type="ECO:0000256" key="6">
    <source>
        <dbReference type="ARBA" id="ARBA00023172"/>
    </source>
</evidence>
<dbReference type="OrthoDB" id="9801717at2"/>
<dbReference type="Gene3D" id="1.10.150.130">
    <property type="match status" value="1"/>
</dbReference>
<evidence type="ECO:0000256" key="4">
    <source>
        <dbReference type="ARBA" id="ARBA00022908"/>
    </source>
</evidence>
<dbReference type="GO" id="GO:0003677">
    <property type="term" value="F:DNA binding"/>
    <property type="evidence" value="ECO:0007669"/>
    <property type="project" value="UniProtKB-KW"/>
</dbReference>
<dbReference type="FunFam" id="1.10.443.10:FF:000007">
    <property type="entry name" value="Tyrosine recombinase XerC"/>
    <property type="match status" value="1"/>
</dbReference>
<dbReference type="InterPro" id="IPR013762">
    <property type="entry name" value="Integrase-like_cat_sf"/>
</dbReference>
<reference evidence="10 11" key="1">
    <citation type="submission" date="2018-05" db="EMBL/GenBank/DDBJ databases">
        <title>Leucothrix arctica sp. nov., isolated from Arctic seawater.</title>
        <authorList>
            <person name="Choi A."/>
            <person name="Baek K."/>
        </authorList>
    </citation>
    <scope>NUCLEOTIDE SEQUENCE [LARGE SCALE GENOMIC DNA]</scope>
    <source>
        <strain evidence="10 11">JCM 18388</strain>
    </source>
</reference>
<dbReference type="SUPFAM" id="SSF56349">
    <property type="entry name" value="DNA breaking-rejoining enzymes"/>
    <property type="match status" value="1"/>
</dbReference>
<comment type="function">
    <text evidence="7">Site-specific tyrosine recombinase, which acts by catalyzing the cutting and rejoining of the recombining DNA molecules. The XerC-XerD complex is essential to convert dimers of the bacterial chromosome into monomers to permit their segregation at cell division. It also contributes to the segregational stability of plasmids.</text>
</comment>
<evidence type="ECO:0000256" key="1">
    <source>
        <dbReference type="ARBA" id="ARBA00004496"/>
    </source>
</evidence>
<comment type="caution">
    <text evidence="10">The sequence shown here is derived from an EMBL/GenBank/DDBJ whole genome shotgun (WGS) entry which is preliminary data.</text>
</comment>
<dbReference type="InterPro" id="IPR004107">
    <property type="entry name" value="Integrase_SAM-like_N"/>
</dbReference>
<dbReference type="Pfam" id="PF00589">
    <property type="entry name" value="Phage_integrase"/>
    <property type="match status" value="1"/>
</dbReference>
<keyword evidence="4" id="KW-0229">DNA integration</keyword>
<proteinExistence type="inferred from homology"/>
<dbReference type="NCBIfam" id="TIGR02249">
    <property type="entry name" value="integrase_gron"/>
    <property type="match status" value="1"/>
</dbReference>
<dbReference type="InterPro" id="IPR050090">
    <property type="entry name" value="Tyrosine_recombinase_XerCD"/>
</dbReference>
<dbReference type="PANTHER" id="PTHR30349:SF64">
    <property type="entry name" value="PROPHAGE INTEGRASE INTD-RELATED"/>
    <property type="match status" value="1"/>
</dbReference>
<gene>
    <name evidence="10" type="ORF">DKW60_17230</name>
</gene>
<dbReference type="AlphaFoldDB" id="A0A317C5V4"/>
<comment type="subunit">
    <text evidence="8">Forms a cyclic heterotetrameric complex composed of two molecules of XerC and two molecules of XerD.</text>
</comment>
<comment type="similarity">
    <text evidence="2">Belongs to the 'phage' integrase family.</text>
</comment>
<dbReference type="PANTHER" id="PTHR30349">
    <property type="entry name" value="PHAGE INTEGRASE-RELATED"/>
    <property type="match status" value="1"/>
</dbReference>